<evidence type="ECO:0000256" key="6">
    <source>
        <dbReference type="ARBA" id="ARBA00023015"/>
    </source>
</evidence>
<dbReference type="FunFam" id="3.30.160.60:FF:002343">
    <property type="entry name" value="Zinc finger protein 33A"/>
    <property type="match status" value="1"/>
</dbReference>
<comment type="subcellular location">
    <subcellularLocation>
        <location evidence="1">Nucleus</location>
    </subcellularLocation>
</comment>
<dbReference type="Pfam" id="PF00096">
    <property type="entry name" value="zf-C2H2"/>
    <property type="match status" value="2"/>
</dbReference>
<dbReference type="InterPro" id="IPR036236">
    <property type="entry name" value="Znf_C2H2_sf"/>
</dbReference>
<keyword evidence="12" id="KW-1185">Reference proteome</keyword>
<gene>
    <name evidence="11" type="ORF">THASP1DRAFT_11096</name>
</gene>
<dbReference type="PANTHER" id="PTHR47428:SF2">
    <property type="entry name" value="ZINC FINGER PROTEIN RSV1"/>
    <property type="match status" value="1"/>
</dbReference>
<dbReference type="PROSITE" id="PS50157">
    <property type="entry name" value="ZINC_FINGER_C2H2_2"/>
    <property type="match status" value="2"/>
</dbReference>
<keyword evidence="7" id="KW-0804">Transcription</keyword>
<dbReference type="EMBL" id="KZ992535">
    <property type="protein sequence ID" value="RKP09173.1"/>
    <property type="molecule type" value="Genomic_DNA"/>
</dbReference>
<dbReference type="OrthoDB" id="6365676at2759"/>
<reference evidence="12" key="1">
    <citation type="journal article" date="2018" name="Nat. Microbiol.">
        <title>Leveraging single-cell genomics to expand the fungal tree of life.</title>
        <authorList>
            <person name="Ahrendt S.R."/>
            <person name="Quandt C.A."/>
            <person name="Ciobanu D."/>
            <person name="Clum A."/>
            <person name="Salamov A."/>
            <person name="Andreopoulos B."/>
            <person name="Cheng J.F."/>
            <person name="Woyke T."/>
            <person name="Pelin A."/>
            <person name="Henrissat B."/>
            <person name="Reynolds N.K."/>
            <person name="Benny G.L."/>
            <person name="Smith M.E."/>
            <person name="James T.Y."/>
            <person name="Grigoriev I.V."/>
        </authorList>
    </citation>
    <scope>NUCLEOTIDE SEQUENCE [LARGE SCALE GENOMIC DNA]</scope>
    <source>
        <strain evidence="12">RSA 1356</strain>
    </source>
</reference>
<dbReference type="GO" id="GO:0000433">
    <property type="term" value="P:carbon catabolite repression of transcription from RNA polymerase II promoter by glucose"/>
    <property type="evidence" value="ECO:0007669"/>
    <property type="project" value="TreeGrafter"/>
</dbReference>
<dbReference type="GO" id="GO:0005634">
    <property type="term" value="C:nucleus"/>
    <property type="evidence" value="ECO:0007669"/>
    <property type="project" value="UniProtKB-SubCell"/>
</dbReference>
<dbReference type="SMART" id="SM00355">
    <property type="entry name" value="ZnF_C2H2"/>
    <property type="match status" value="2"/>
</dbReference>
<dbReference type="PROSITE" id="PS00028">
    <property type="entry name" value="ZINC_FINGER_C2H2_1"/>
    <property type="match status" value="1"/>
</dbReference>
<keyword evidence="6" id="KW-0805">Transcription regulation</keyword>
<evidence type="ECO:0000313" key="11">
    <source>
        <dbReference type="EMBL" id="RKP09173.1"/>
    </source>
</evidence>
<feature type="non-terminal residue" evidence="11">
    <location>
        <position position="1"/>
    </location>
</feature>
<evidence type="ECO:0000256" key="4">
    <source>
        <dbReference type="ARBA" id="ARBA00022771"/>
    </source>
</evidence>
<evidence type="ECO:0000256" key="9">
    <source>
        <dbReference type="PROSITE-ProRule" id="PRU00042"/>
    </source>
</evidence>
<evidence type="ECO:0000259" key="10">
    <source>
        <dbReference type="PROSITE" id="PS50157"/>
    </source>
</evidence>
<evidence type="ECO:0000256" key="7">
    <source>
        <dbReference type="ARBA" id="ARBA00023163"/>
    </source>
</evidence>
<dbReference type="PANTHER" id="PTHR47428">
    <property type="entry name" value="REGULATORY PROTEIN MIG1-RELATED"/>
    <property type="match status" value="1"/>
</dbReference>
<keyword evidence="2" id="KW-0479">Metal-binding</keyword>
<sequence>PLCNRRFNRAEHVRRHQRVHTQERPYECSWAGCARRFARRDNLAQHERTH</sequence>
<evidence type="ECO:0000256" key="2">
    <source>
        <dbReference type="ARBA" id="ARBA00022723"/>
    </source>
</evidence>
<dbReference type="STRING" id="78915.A0A4P9XSR7"/>
<feature type="domain" description="C2H2-type" evidence="10">
    <location>
        <begin position="1"/>
        <end position="25"/>
    </location>
</feature>
<dbReference type="InterPro" id="IPR013087">
    <property type="entry name" value="Znf_C2H2_type"/>
</dbReference>
<dbReference type="GO" id="GO:0005737">
    <property type="term" value="C:cytoplasm"/>
    <property type="evidence" value="ECO:0007669"/>
    <property type="project" value="TreeGrafter"/>
</dbReference>
<evidence type="ECO:0000256" key="5">
    <source>
        <dbReference type="ARBA" id="ARBA00022833"/>
    </source>
</evidence>
<keyword evidence="8" id="KW-0539">Nucleus</keyword>
<keyword evidence="5" id="KW-0862">Zinc</keyword>
<keyword evidence="3" id="KW-0677">Repeat</keyword>
<evidence type="ECO:0000313" key="12">
    <source>
        <dbReference type="Proteomes" id="UP000271241"/>
    </source>
</evidence>
<keyword evidence="4 9" id="KW-0863">Zinc-finger</keyword>
<name>A0A4P9XSR7_9FUNG</name>
<evidence type="ECO:0000256" key="8">
    <source>
        <dbReference type="ARBA" id="ARBA00023242"/>
    </source>
</evidence>
<dbReference type="GO" id="GO:0000978">
    <property type="term" value="F:RNA polymerase II cis-regulatory region sequence-specific DNA binding"/>
    <property type="evidence" value="ECO:0007669"/>
    <property type="project" value="TreeGrafter"/>
</dbReference>
<feature type="non-terminal residue" evidence="11">
    <location>
        <position position="50"/>
    </location>
</feature>
<dbReference type="Gene3D" id="3.30.160.60">
    <property type="entry name" value="Classic Zinc Finger"/>
    <property type="match status" value="2"/>
</dbReference>
<protein>
    <recommendedName>
        <fullName evidence="10">C2H2-type domain-containing protein</fullName>
    </recommendedName>
</protein>
<dbReference type="AlphaFoldDB" id="A0A4P9XSR7"/>
<evidence type="ECO:0000256" key="1">
    <source>
        <dbReference type="ARBA" id="ARBA00004123"/>
    </source>
</evidence>
<evidence type="ECO:0000256" key="3">
    <source>
        <dbReference type="ARBA" id="ARBA00022737"/>
    </source>
</evidence>
<organism evidence="11 12">
    <name type="scientific">Thamnocephalis sphaerospora</name>
    <dbReference type="NCBI Taxonomy" id="78915"/>
    <lineage>
        <taxon>Eukaryota</taxon>
        <taxon>Fungi</taxon>
        <taxon>Fungi incertae sedis</taxon>
        <taxon>Zoopagomycota</taxon>
        <taxon>Zoopagomycotina</taxon>
        <taxon>Zoopagomycetes</taxon>
        <taxon>Zoopagales</taxon>
        <taxon>Sigmoideomycetaceae</taxon>
        <taxon>Thamnocephalis</taxon>
    </lineage>
</organism>
<dbReference type="InterPro" id="IPR051007">
    <property type="entry name" value="creA/MIG_C2H2-ZnF"/>
</dbReference>
<proteinExistence type="predicted"/>
<accession>A0A4P9XSR7</accession>
<dbReference type="SUPFAM" id="SSF57667">
    <property type="entry name" value="beta-beta-alpha zinc fingers"/>
    <property type="match status" value="1"/>
</dbReference>
<dbReference type="GO" id="GO:0008270">
    <property type="term" value="F:zinc ion binding"/>
    <property type="evidence" value="ECO:0007669"/>
    <property type="project" value="UniProtKB-KW"/>
</dbReference>
<feature type="domain" description="C2H2-type" evidence="10">
    <location>
        <begin position="26"/>
        <end position="50"/>
    </location>
</feature>
<dbReference type="Proteomes" id="UP000271241">
    <property type="component" value="Unassembled WGS sequence"/>
</dbReference>